<evidence type="ECO:0000256" key="5">
    <source>
        <dbReference type="ARBA" id="ARBA00093797"/>
    </source>
</evidence>
<dbReference type="EMBL" id="CP015243">
    <property type="protein sequence ID" value="ANF58395.1"/>
    <property type="molecule type" value="Genomic_DNA"/>
</dbReference>
<keyword evidence="3" id="KW-1005">Bacterial flagellum biogenesis</keyword>
<proteinExistence type="predicted"/>
<name>A0A172YHE6_9GAMM</name>
<dbReference type="Pfam" id="PF05400">
    <property type="entry name" value="FliT"/>
    <property type="match status" value="1"/>
</dbReference>
<evidence type="ECO:0000256" key="3">
    <source>
        <dbReference type="ARBA" id="ARBA00022795"/>
    </source>
</evidence>
<dbReference type="KEGG" id="haa:A5892_13705"/>
<organism evidence="6 7">
    <name type="scientific">Halotalea alkalilenta</name>
    <dbReference type="NCBI Taxonomy" id="376489"/>
    <lineage>
        <taxon>Bacteria</taxon>
        <taxon>Pseudomonadati</taxon>
        <taxon>Pseudomonadota</taxon>
        <taxon>Gammaproteobacteria</taxon>
        <taxon>Oceanospirillales</taxon>
        <taxon>Halomonadaceae</taxon>
        <taxon>Halotalea</taxon>
    </lineage>
</organism>
<dbReference type="STRING" id="376489.A5892_13705"/>
<sequence>MPPDSRQLVSLDLNERYRSLLARTDVMLGLAREQCWDELIDEGVGYLIQLEAVMEADIAIEEAFAVRLERRELVAKIIANDAEIRNYLRLRREELRGLMRHTDASKRAGIAYQRFQE</sequence>
<evidence type="ECO:0000256" key="2">
    <source>
        <dbReference type="ARBA" id="ARBA00022490"/>
    </source>
</evidence>
<gene>
    <name evidence="6" type="ORF">A5892_13705</name>
</gene>
<dbReference type="Proteomes" id="UP000077875">
    <property type="component" value="Chromosome"/>
</dbReference>
<keyword evidence="4" id="KW-0143">Chaperone</keyword>
<evidence type="ECO:0000313" key="7">
    <source>
        <dbReference type="Proteomes" id="UP000077875"/>
    </source>
</evidence>
<keyword evidence="2" id="KW-0963">Cytoplasm</keyword>
<comment type="subcellular location">
    <subcellularLocation>
        <location evidence="1">Cytoplasm</location>
        <location evidence="1">Cytosol</location>
    </subcellularLocation>
</comment>
<evidence type="ECO:0000256" key="4">
    <source>
        <dbReference type="ARBA" id="ARBA00023186"/>
    </source>
</evidence>
<keyword evidence="7" id="KW-1185">Reference proteome</keyword>
<dbReference type="Gene3D" id="1.20.58.380">
    <property type="entry name" value="Flagellar protein flit"/>
    <property type="match status" value="1"/>
</dbReference>
<reference evidence="6 7" key="1">
    <citation type="submission" date="2016-04" db="EMBL/GenBank/DDBJ databases">
        <title>Complete Genome Sequence of Halotalea alkalilenta IHB B 13600.</title>
        <authorList>
            <person name="Swarnkar M.K."/>
            <person name="Sharma A."/>
            <person name="Kaushal K."/>
            <person name="Soni R."/>
            <person name="Rana S."/>
            <person name="Singh A.K."/>
            <person name="Gulati A."/>
        </authorList>
    </citation>
    <scope>NUCLEOTIDE SEQUENCE [LARGE SCALE GENOMIC DNA]</scope>
    <source>
        <strain evidence="6 7">IHB B 13600</strain>
    </source>
</reference>
<evidence type="ECO:0000256" key="1">
    <source>
        <dbReference type="ARBA" id="ARBA00004514"/>
    </source>
</evidence>
<dbReference type="AlphaFoldDB" id="A0A172YHE6"/>
<dbReference type="InterPro" id="IPR008622">
    <property type="entry name" value="FliT"/>
</dbReference>
<dbReference type="GO" id="GO:0044781">
    <property type="term" value="P:bacterial-type flagellum organization"/>
    <property type="evidence" value="ECO:0007669"/>
    <property type="project" value="UniProtKB-KW"/>
</dbReference>
<protein>
    <recommendedName>
        <fullName evidence="5">Flagellar protein FliT</fullName>
    </recommendedName>
</protein>
<evidence type="ECO:0000313" key="6">
    <source>
        <dbReference type="EMBL" id="ANF58395.1"/>
    </source>
</evidence>
<accession>A0A172YHE6</accession>